<reference evidence="3" key="1">
    <citation type="submission" date="2020-11" db="EMBL/GenBank/DDBJ databases">
        <title>Nocardioides sp. CBS4Y-1, whole genome shotgun sequence.</title>
        <authorList>
            <person name="Tuo L."/>
        </authorList>
    </citation>
    <scope>NUCLEOTIDE SEQUENCE</scope>
    <source>
        <strain evidence="3">CBS4Y-1</strain>
    </source>
</reference>
<dbReference type="Proteomes" id="UP000656804">
    <property type="component" value="Unassembled WGS sequence"/>
</dbReference>
<organism evidence="3 4">
    <name type="scientific">Nocardioides acrostichi</name>
    <dbReference type="NCBI Taxonomy" id="2784339"/>
    <lineage>
        <taxon>Bacteria</taxon>
        <taxon>Bacillati</taxon>
        <taxon>Actinomycetota</taxon>
        <taxon>Actinomycetes</taxon>
        <taxon>Propionibacteriales</taxon>
        <taxon>Nocardioidaceae</taxon>
        <taxon>Nocardioides</taxon>
    </lineage>
</organism>
<name>A0A930V4T4_9ACTN</name>
<dbReference type="EMBL" id="JADIVZ010000018">
    <property type="protein sequence ID" value="MBF4163994.1"/>
    <property type="molecule type" value="Genomic_DNA"/>
</dbReference>
<evidence type="ECO:0000256" key="1">
    <source>
        <dbReference type="SAM" id="MobiDB-lite"/>
    </source>
</evidence>
<evidence type="ECO:0000313" key="4">
    <source>
        <dbReference type="Proteomes" id="UP000656804"/>
    </source>
</evidence>
<keyword evidence="2" id="KW-0812">Transmembrane</keyword>
<dbReference type="RefSeq" id="WP_194505256.1">
    <property type="nucleotide sequence ID" value="NZ_JADIVZ010000018.1"/>
</dbReference>
<keyword evidence="2" id="KW-1133">Transmembrane helix</keyword>
<feature type="transmembrane region" description="Helical" evidence="2">
    <location>
        <begin position="32"/>
        <end position="52"/>
    </location>
</feature>
<feature type="transmembrane region" description="Helical" evidence="2">
    <location>
        <begin position="72"/>
        <end position="94"/>
    </location>
</feature>
<dbReference type="AlphaFoldDB" id="A0A930V4T4"/>
<keyword evidence="2" id="KW-0472">Membrane</keyword>
<sequence>MATDEQPRTRPASGSPLTERGDDASRREVMRVWLIVMEACLSILTVMVLLLPPEWSGPVLVTMSAGHGLHMFDVPALLVWLLGSGAVVGVWRAWR</sequence>
<keyword evidence="4" id="KW-1185">Reference proteome</keyword>
<proteinExistence type="predicted"/>
<evidence type="ECO:0000256" key="2">
    <source>
        <dbReference type="SAM" id="Phobius"/>
    </source>
</evidence>
<gene>
    <name evidence="3" type="ORF">ISG29_20195</name>
</gene>
<accession>A0A930V4T4</accession>
<feature type="region of interest" description="Disordered" evidence="1">
    <location>
        <begin position="1"/>
        <end position="23"/>
    </location>
</feature>
<protein>
    <submittedName>
        <fullName evidence="3">Uncharacterized protein</fullName>
    </submittedName>
</protein>
<evidence type="ECO:0000313" key="3">
    <source>
        <dbReference type="EMBL" id="MBF4163994.1"/>
    </source>
</evidence>
<comment type="caution">
    <text evidence="3">The sequence shown here is derived from an EMBL/GenBank/DDBJ whole genome shotgun (WGS) entry which is preliminary data.</text>
</comment>